<accession>A0A3R5UEA7</accession>
<sequence length="219" mass="24875">MNKREKIYSSIIIVMTAISVSILLTYKDNSYDYGDLKIDQQQFQVNNQDGKNALDKGKIENNTINKSSTKLINNNSNSNYKENLNSSQIKHNSSEDITLKEDANDEGKDYIYSDNQVSEEESAEDETVQTMSIFKVDKSTIISKISVADKAKLLYISRKLSSADYSNIEDDLKSSNELEAAEDIFKILKNRLSSQDYDKVKSILDPYINVEYIDGNLCK</sequence>
<protein>
    <submittedName>
        <fullName evidence="2">Uncharacterized protein</fullName>
    </submittedName>
</protein>
<keyword evidence="1" id="KW-1133">Transmembrane helix</keyword>
<keyword evidence="1" id="KW-0472">Membrane</keyword>
<gene>
    <name evidence="2" type="ORF">C1I91_07210</name>
</gene>
<dbReference type="Proteomes" id="UP000286268">
    <property type="component" value="Chromosome"/>
</dbReference>
<proteinExistence type="predicted"/>
<dbReference type="KEGG" id="cmah:C1I91_07210"/>
<feature type="transmembrane region" description="Helical" evidence="1">
    <location>
        <begin position="7"/>
        <end position="26"/>
    </location>
</feature>
<evidence type="ECO:0000313" key="3">
    <source>
        <dbReference type="Proteomes" id="UP000286268"/>
    </source>
</evidence>
<reference evidence="2 3" key="1">
    <citation type="submission" date="2018-01" db="EMBL/GenBank/DDBJ databases">
        <title>Genome Sequencing and Assembly of Anaerobacter polyendosporus strain CT4.</title>
        <authorList>
            <person name="Tachaapaikoon C."/>
            <person name="Sutheeworapong S."/>
            <person name="Jenjaroenpun P."/>
            <person name="Wongsurawat T."/>
            <person name="Nookeaw I."/>
            <person name="Cheawchanlertfa P."/>
            <person name="Kosugi A."/>
            <person name="Cheevadhanarak S."/>
            <person name="Ratanakhanokchai K."/>
        </authorList>
    </citation>
    <scope>NUCLEOTIDE SEQUENCE [LARGE SCALE GENOMIC DNA]</scope>
    <source>
        <strain evidence="2 3">CT4</strain>
    </source>
</reference>
<dbReference type="EMBL" id="CP025746">
    <property type="protein sequence ID" value="QAA31448.1"/>
    <property type="molecule type" value="Genomic_DNA"/>
</dbReference>
<name>A0A3R5UEA7_9CLOT</name>
<evidence type="ECO:0000313" key="2">
    <source>
        <dbReference type="EMBL" id="QAA31448.1"/>
    </source>
</evidence>
<organism evidence="2 3">
    <name type="scientific">Clostridium manihotivorum</name>
    <dbReference type="NCBI Taxonomy" id="2320868"/>
    <lineage>
        <taxon>Bacteria</taxon>
        <taxon>Bacillati</taxon>
        <taxon>Bacillota</taxon>
        <taxon>Clostridia</taxon>
        <taxon>Eubacteriales</taxon>
        <taxon>Clostridiaceae</taxon>
        <taxon>Clostridium</taxon>
    </lineage>
</organism>
<evidence type="ECO:0000256" key="1">
    <source>
        <dbReference type="SAM" id="Phobius"/>
    </source>
</evidence>
<dbReference type="AlphaFoldDB" id="A0A3R5UEA7"/>
<dbReference type="OrthoDB" id="1938329at2"/>
<dbReference type="RefSeq" id="WP_128212260.1">
    <property type="nucleotide sequence ID" value="NZ_CP025746.1"/>
</dbReference>
<keyword evidence="1" id="KW-0812">Transmembrane</keyword>
<keyword evidence="3" id="KW-1185">Reference proteome</keyword>